<sequence>MRTSPNRGADGSEGKLMIDVQQLVVAVDTVTLLPPTSVRVEAGEILVVRGKNGTGKSTLLKVLAGVRSPTGGSVTVGGEPVYRRNRAFRRRVASLIGLPPMAPDLTVEDHVRLVAATWFDTSADAERSASDALSALALDGLLRRFPHELSSGQQQLFALALVIARPFDVLVLDEPEQRLDAERLALVGDLLDKCRTNGVAIVIATHSTALADRLADRVLDLDHPQ</sequence>
<protein>
    <submittedName>
        <fullName evidence="4">ABC transporter family protein</fullName>
    </submittedName>
</protein>
<dbReference type="Pfam" id="PF00005">
    <property type="entry name" value="ABC_tran"/>
    <property type="match status" value="1"/>
</dbReference>
<accession>A0ABX5LDE1</accession>
<dbReference type="PANTHER" id="PTHR43158:SF2">
    <property type="entry name" value="SKFA PEPTIDE EXPORT ATP-BINDING PROTEIN SKFE"/>
    <property type="match status" value="1"/>
</dbReference>
<dbReference type="PROSITE" id="PS50893">
    <property type="entry name" value="ABC_TRANSPORTER_2"/>
    <property type="match status" value="1"/>
</dbReference>
<dbReference type="EMBL" id="QGDV01000004">
    <property type="protein sequence ID" value="PWJ64811.1"/>
    <property type="molecule type" value="Genomic_DNA"/>
</dbReference>
<keyword evidence="1" id="KW-0547">Nucleotide-binding</keyword>
<comment type="caution">
    <text evidence="4">The sequence shown here is derived from an EMBL/GenBank/DDBJ whole genome shotgun (WGS) entry which is preliminary data.</text>
</comment>
<evidence type="ECO:0000259" key="3">
    <source>
        <dbReference type="PROSITE" id="PS50893"/>
    </source>
</evidence>
<dbReference type="InterPro" id="IPR003593">
    <property type="entry name" value="AAA+_ATPase"/>
</dbReference>
<dbReference type="InterPro" id="IPR027417">
    <property type="entry name" value="P-loop_NTPase"/>
</dbReference>
<proteinExistence type="predicted"/>
<dbReference type="Proteomes" id="UP000245674">
    <property type="component" value="Unassembled WGS sequence"/>
</dbReference>
<reference evidence="4 5" key="1">
    <citation type="submission" date="2018-03" db="EMBL/GenBank/DDBJ databases">
        <title>Genomic Encyclopedia of Type Strains, Phase III (KMG-III): the genomes of soil and plant-associated and newly described type strains.</title>
        <authorList>
            <person name="Whitman W."/>
        </authorList>
    </citation>
    <scope>NUCLEOTIDE SEQUENCE [LARGE SCALE GENOMIC DNA]</scope>
    <source>
        <strain evidence="4 5">VKM Ac-1602</strain>
    </source>
</reference>
<dbReference type="InterPro" id="IPR017871">
    <property type="entry name" value="ABC_transporter-like_CS"/>
</dbReference>
<dbReference type="PANTHER" id="PTHR43158">
    <property type="entry name" value="SKFA PEPTIDE EXPORT ATP-BINDING PROTEIN SKFE"/>
    <property type="match status" value="1"/>
</dbReference>
<keyword evidence="5" id="KW-1185">Reference proteome</keyword>
<gene>
    <name evidence="4" type="ORF">B0H03_104180</name>
</gene>
<feature type="domain" description="ABC transporter" evidence="3">
    <location>
        <begin position="18"/>
        <end position="225"/>
    </location>
</feature>
<evidence type="ECO:0000256" key="2">
    <source>
        <dbReference type="ARBA" id="ARBA00022840"/>
    </source>
</evidence>
<name>A0ABX5LDE1_9MICO</name>
<evidence type="ECO:0000256" key="1">
    <source>
        <dbReference type="ARBA" id="ARBA00022741"/>
    </source>
</evidence>
<dbReference type="SMART" id="SM00382">
    <property type="entry name" value="AAA"/>
    <property type="match status" value="1"/>
</dbReference>
<keyword evidence="2" id="KW-0067">ATP-binding</keyword>
<evidence type="ECO:0000313" key="4">
    <source>
        <dbReference type="EMBL" id="PWJ64811.1"/>
    </source>
</evidence>
<dbReference type="Gene3D" id="3.40.50.300">
    <property type="entry name" value="P-loop containing nucleotide triphosphate hydrolases"/>
    <property type="match status" value="1"/>
</dbReference>
<organism evidence="4 5">
    <name type="scientific">Rathayibacter iranicus NCPPB 2253 = VKM Ac-1602</name>
    <dbReference type="NCBI Taxonomy" id="1328868"/>
    <lineage>
        <taxon>Bacteria</taxon>
        <taxon>Bacillati</taxon>
        <taxon>Actinomycetota</taxon>
        <taxon>Actinomycetes</taxon>
        <taxon>Micrococcales</taxon>
        <taxon>Microbacteriaceae</taxon>
        <taxon>Rathayibacter</taxon>
    </lineage>
</organism>
<evidence type="ECO:0000313" key="5">
    <source>
        <dbReference type="Proteomes" id="UP000245674"/>
    </source>
</evidence>
<dbReference type="PROSITE" id="PS00211">
    <property type="entry name" value="ABC_TRANSPORTER_1"/>
    <property type="match status" value="1"/>
</dbReference>
<dbReference type="SUPFAM" id="SSF52540">
    <property type="entry name" value="P-loop containing nucleoside triphosphate hydrolases"/>
    <property type="match status" value="1"/>
</dbReference>
<dbReference type="InterPro" id="IPR003439">
    <property type="entry name" value="ABC_transporter-like_ATP-bd"/>
</dbReference>
<dbReference type="RefSeq" id="WP_237399390.1">
    <property type="nucleotide sequence ID" value="NZ_QGDV01000004.1"/>
</dbReference>